<reference evidence="1" key="1">
    <citation type="submission" date="2019-07" db="EMBL/GenBank/DDBJ databases">
        <title>Annotation for the trematode Paragonimus miyazaki's.</title>
        <authorList>
            <person name="Choi Y.-J."/>
        </authorList>
    </citation>
    <scope>NUCLEOTIDE SEQUENCE</scope>
    <source>
        <strain evidence="1">Japan</strain>
    </source>
</reference>
<keyword evidence="2" id="KW-1185">Reference proteome</keyword>
<protein>
    <submittedName>
        <fullName evidence="1">Uncharacterized protein</fullName>
    </submittedName>
</protein>
<accession>A0A8S9YKM2</accession>
<sequence>MDKTLKSTPAICYQGDYFVSTSHHLVASARMEPGVSFLSMHHYLELDADETTFFCGATVRQTSSAHGPHIFVVDTT</sequence>
<evidence type="ECO:0000313" key="2">
    <source>
        <dbReference type="Proteomes" id="UP000822476"/>
    </source>
</evidence>
<proteinExistence type="predicted"/>
<comment type="caution">
    <text evidence="1">The sequence shown here is derived from an EMBL/GenBank/DDBJ whole genome shotgun (WGS) entry which is preliminary data.</text>
</comment>
<dbReference type="AlphaFoldDB" id="A0A8S9YKM2"/>
<dbReference type="Proteomes" id="UP000822476">
    <property type="component" value="Unassembled WGS sequence"/>
</dbReference>
<dbReference type="EMBL" id="JTDE01005712">
    <property type="protein sequence ID" value="KAF7247981.1"/>
    <property type="molecule type" value="Genomic_DNA"/>
</dbReference>
<organism evidence="1 2">
    <name type="scientific">Paragonimus skrjabini miyazakii</name>
    <dbReference type="NCBI Taxonomy" id="59628"/>
    <lineage>
        <taxon>Eukaryota</taxon>
        <taxon>Metazoa</taxon>
        <taxon>Spiralia</taxon>
        <taxon>Lophotrochozoa</taxon>
        <taxon>Platyhelminthes</taxon>
        <taxon>Trematoda</taxon>
        <taxon>Digenea</taxon>
        <taxon>Plagiorchiida</taxon>
        <taxon>Troglotremata</taxon>
        <taxon>Troglotrematidae</taxon>
        <taxon>Paragonimus</taxon>
    </lineage>
</organism>
<evidence type="ECO:0000313" key="1">
    <source>
        <dbReference type="EMBL" id="KAF7247981.1"/>
    </source>
</evidence>
<name>A0A8S9YKM2_9TREM</name>
<gene>
    <name evidence="1" type="ORF">EG68_09061</name>
</gene>